<proteinExistence type="predicted"/>
<evidence type="ECO:0000313" key="1">
    <source>
        <dbReference type="EMBL" id="MFK2874594.1"/>
    </source>
</evidence>
<dbReference type="RefSeq" id="WP_284402094.1">
    <property type="nucleotide sequence ID" value="NZ_BSNQ01000009.1"/>
</dbReference>
<keyword evidence="2" id="KW-1185">Reference proteome</keyword>
<comment type="caution">
    <text evidence="1">The sequence shown here is derived from an EMBL/GenBank/DDBJ whole genome shotgun (WGS) entry which is preliminary data.</text>
</comment>
<accession>A0ABW8IZ21</accession>
<dbReference type="EMBL" id="JADIKG010000012">
    <property type="protein sequence ID" value="MFK2874594.1"/>
    <property type="molecule type" value="Genomic_DNA"/>
</dbReference>
<reference evidence="1 2" key="1">
    <citation type="submission" date="2020-10" db="EMBL/GenBank/DDBJ databases">
        <title>Phylogeny of dyella-like bacteria.</title>
        <authorList>
            <person name="Fu J."/>
        </authorList>
    </citation>
    <scope>NUCLEOTIDE SEQUENCE [LARGE SCALE GENOMIC DNA]</scope>
    <source>
        <strain evidence="1 2">DHOB07</strain>
    </source>
</reference>
<protein>
    <submittedName>
        <fullName evidence="1">Uncharacterized protein</fullName>
    </submittedName>
</protein>
<dbReference type="Proteomes" id="UP001620405">
    <property type="component" value="Unassembled WGS sequence"/>
</dbReference>
<name>A0ABW8IZ21_9GAMM</name>
<evidence type="ECO:0000313" key="2">
    <source>
        <dbReference type="Proteomes" id="UP001620405"/>
    </source>
</evidence>
<gene>
    <name evidence="1" type="ORF">ISP13_13705</name>
</gene>
<organism evidence="1 2">
    <name type="scientific">Dyella lipolytica</name>
    <dbReference type="NCBI Taxonomy" id="1867835"/>
    <lineage>
        <taxon>Bacteria</taxon>
        <taxon>Pseudomonadati</taxon>
        <taxon>Pseudomonadota</taxon>
        <taxon>Gammaproteobacteria</taxon>
        <taxon>Lysobacterales</taxon>
        <taxon>Rhodanobacteraceae</taxon>
        <taxon>Dyella</taxon>
    </lineage>
</organism>
<sequence length="234" mass="23956">MPGYTSVNWIVCGSTQQSEGCYSFGSLGPFGKVGALVEGNPVVDFTTDTVTRNIYVVDQAVGGGTGVMLYVYTKVDSVVPAGDRITVTLTNTVPLTLIGGTNAATYMVANKDFLYIATNQSASVAQIQKSTLTVNENGGAGPAVSSITSDGYGFVTINFGTVSSQNVFVTYGPNGYGTENGGGTQYLLGTSTALSTANLATASSSAATPSLAARIQVRMKATAPQVVSGNTDIH</sequence>